<dbReference type="OrthoDB" id="134770at2"/>
<dbReference type="Gene3D" id="3.90.1580.10">
    <property type="entry name" value="paralog of FGE (formylglycine-generating enzyme)"/>
    <property type="match status" value="1"/>
</dbReference>
<proteinExistence type="predicted"/>
<dbReference type="SUPFAM" id="SSF56436">
    <property type="entry name" value="C-type lectin-like"/>
    <property type="match status" value="1"/>
</dbReference>
<protein>
    <recommendedName>
        <fullName evidence="1">NACHT domain-containing protein</fullName>
    </recommendedName>
</protein>
<evidence type="ECO:0000313" key="2">
    <source>
        <dbReference type="EMBL" id="PDW04479.1"/>
    </source>
</evidence>
<comment type="caution">
    <text evidence="2">The sequence shown here is derived from an EMBL/GenBank/DDBJ whole genome shotgun (WGS) entry which is preliminary data.</text>
</comment>
<dbReference type="InterPro" id="IPR027417">
    <property type="entry name" value="P-loop_NTPase"/>
</dbReference>
<dbReference type="Pfam" id="PF05729">
    <property type="entry name" value="NACHT"/>
    <property type="match status" value="1"/>
</dbReference>
<dbReference type="Proteomes" id="UP000220527">
    <property type="component" value="Unassembled WGS sequence"/>
</dbReference>
<accession>A0A2A6RNN9</accession>
<name>A0A2A6RNN9_9CHLR</name>
<organism evidence="2 3">
    <name type="scientific">Candidatus Viridilinea mediisalina</name>
    <dbReference type="NCBI Taxonomy" id="2024553"/>
    <lineage>
        <taxon>Bacteria</taxon>
        <taxon>Bacillati</taxon>
        <taxon>Chloroflexota</taxon>
        <taxon>Chloroflexia</taxon>
        <taxon>Chloroflexales</taxon>
        <taxon>Chloroflexineae</taxon>
        <taxon>Oscillochloridaceae</taxon>
        <taxon>Candidatus Viridilinea</taxon>
    </lineage>
</organism>
<sequence>MTDAELAAFVGKLRTLLTDWGAEGEEMARGALARHANLTPAQRAHVEAQVFPARPSDTSGTVNVSGRLHGTAVGVNQGTIQLFFGAQPPPDAKPLLDSYLRGLIADHGYLRLGKLLDRDRSGRDQAVMPEIALLKVYTSLTTDLLRPVSDQVSRLERDDFVQALKDGNPDEQLPERVRLPVRLPHEGRAQPASQPRPFSIGERPLSALWHAARQEMRRDDESWEGYWYQPETLITAVQHAPRLVLLGSPGSGKSTGLRHLAVFIATGLLSGRKTLRIPFFCPLGPIAQELSDDPQQDLDTLVAALLRPALGAGRLREGLRAHVEAAIIGGKAFLFFDGLDEVSGIREATCSGPRSRRERIADAIRAFARQVGHAPVVVTCRTRPYEQDAAWQLREGWAVRYLQPFAFGQVRNFIARWYAATAADGQGRYRSDEVAPRVERLIELLSQPQRATLRSLATSPLLLTMLVLLDYNNTRMPERRADVYEELVKLLLDRWEGVRSSDVDRRKLRLGERLGLPYLTVEDLRPALHELAFTAHQQQVDGRGVLTGPLLRDALERFFARKLNPVQPNDARAQAAQPREIFMRLLLEESGLLLEEADETYVFPHLTFEEYLAACHLAGRDSQGISLAYTQWVAGGERWREVARLLMGRLLRQEKYDNLFHWLQLLVSPRCGKQQKARLQQQRDSLLAADCYTEVGRQEAFTTTQHDLQRFEDDLRSRLSGLLQQPDPALPLSERIEAGTALGQLGDPRLPLAIAQWQTELARRNENFGEPTGYWCYVPSGRYQIGDWPGDEQRSGSGVVGKLQSAARRILTGGAMIQLPAFWLARYPITVAQFAPFVAEGYGPDAERWWTPNGWQWKQRNKHTEPWGWNDARFNNKNQPVIGVTWYEASAYCAWLSEQLQPSGYVVRLPTEAEWEAAAAYDAQGQRRSYPWGEVEPTPELAIYDASKLGRPAPVGCCPAGAAPCGTLDMVGNVWEWTCSHWESYPARSEKVEADFQQSKEYRSEENVVPLRGASWYDGSTSVRCGARDRYLPVNLLFNWGFRVILSPLGIGESPIAENPKAEH</sequence>
<dbReference type="Gene3D" id="3.40.50.300">
    <property type="entry name" value="P-loop containing nucleotide triphosphate hydrolases"/>
    <property type="match status" value="1"/>
</dbReference>
<dbReference type="SUPFAM" id="SSF52540">
    <property type="entry name" value="P-loop containing nucleoside triphosphate hydrolases"/>
    <property type="match status" value="1"/>
</dbReference>
<dbReference type="Pfam" id="PF03781">
    <property type="entry name" value="FGE-sulfatase"/>
    <property type="match status" value="1"/>
</dbReference>
<dbReference type="InterPro" id="IPR051043">
    <property type="entry name" value="Sulfatase_Mod_Factor_Kinase"/>
</dbReference>
<dbReference type="EMBL" id="NQWI01000009">
    <property type="protein sequence ID" value="PDW04479.1"/>
    <property type="molecule type" value="Genomic_DNA"/>
</dbReference>
<gene>
    <name evidence="2" type="ORF">CJ255_03620</name>
</gene>
<dbReference type="AlphaFoldDB" id="A0A2A6RNN9"/>
<dbReference type="InterPro" id="IPR016187">
    <property type="entry name" value="CTDL_fold"/>
</dbReference>
<evidence type="ECO:0000313" key="3">
    <source>
        <dbReference type="Proteomes" id="UP000220527"/>
    </source>
</evidence>
<dbReference type="InterPro" id="IPR042095">
    <property type="entry name" value="SUMF_sf"/>
</dbReference>
<dbReference type="RefSeq" id="WP_097642732.1">
    <property type="nucleotide sequence ID" value="NZ_NQWI01000009.1"/>
</dbReference>
<feature type="non-terminal residue" evidence="2">
    <location>
        <position position="1064"/>
    </location>
</feature>
<reference evidence="3" key="1">
    <citation type="submission" date="2017-08" db="EMBL/GenBank/DDBJ databases">
        <authorList>
            <person name="Grouzdev D.S."/>
            <person name="Gaisin V.A."/>
            <person name="Rysina M.S."/>
            <person name="Gorlenko V.M."/>
        </authorList>
    </citation>
    <scope>NUCLEOTIDE SEQUENCE [LARGE SCALE GENOMIC DNA]</scope>
    <source>
        <strain evidence="3">Kir15-3F</strain>
    </source>
</reference>
<evidence type="ECO:0000259" key="1">
    <source>
        <dbReference type="PROSITE" id="PS50837"/>
    </source>
</evidence>
<dbReference type="PROSITE" id="PS50837">
    <property type="entry name" value="NACHT"/>
    <property type="match status" value="1"/>
</dbReference>
<dbReference type="PANTHER" id="PTHR23150">
    <property type="entry name" value="SULFATASE MODIFYING FACTOR 1, 2"/>
    <property type="match status" value="1"/>
</dbReference>
<feature type="domain" description="NACHT" evidence="1">
    <location>
        <begin position="241"/>
        <end position="382"/>
    </location>
</feature>
<dbReference type="InterPro" id="IPR005532">
    <property type="entry name" value="SUMF_dom"/>
</dbReference>
<dbReference type="InterPro" id="IPR007111">
    <property type="entry name" value="NACHT_NTPase"/>
</dbReference>
<keyword evidence="3" id="KW-1185">Reference proteome</keyword>